<dbReference type="PANTHER" id="PTHR30614">
    <property type="entry name" value="MEMBRANE COMPONENT OF AMINO ACID ABC TRANSPORTER"/>
    <property type="match status" value="1"/>
</dbReference>
<dbReference type="InterPro" id="IPR010065">
    <property type="entry name" value="AA_ABC_transptr_permease_3TM"/>
</dbReference>
<dbReference type="Proteomes" id="UP000195729">
    <property type="component" value="Chromosome"/>
</dbReference>
<dbReference type="Pfam" id="PF00528">
    <property type="entry name" value="BPD_transp_1"/>
    <property type="match status" value="1"/>
</dbReference>
<evidence type="ECO:0000313" key="18">
    <source>
        <dbReference type="Proteomes" id="UP000195814"/>
    </source>
</evidence>
<dbReference type="SUPFAM" id="SSF161098">
    <property type="entry name" value="MetI-like"/>
    <property type="match status" value="1"/>
</dbReference>
<dbReference type="OrthoDB" id="9787841at2"/>
<comment type="subunit">
    <text evidence="11">The complex is composed of two ATP-binding proteins (GltL), two transmembrane proteins (GltJ and GltK) and a solute-binding protein (GltI).</text>
</comment>
<feature type="transmembrane region" description="Helical" evidence="13">
    <location>
        <begin position="20"/>
        <end position="43"/>
    </location>
</feature>
<evidence type="ECO:0000256" key="7">
    <source>
        <dbReference type="ARBA" id="ARBA00022970"/>
    </source>
</evidence>
<evidence type="ECO:0000313" key="16">
    <source>
        <dbReference type="EMBL" id="ARU96705.1"/>
    </source>
</evidence>
<reference evidence="17 18" key="1">
    <citation type="submission" date="2016-05" db="EMBL/GenBank/DDBJ databases">
        <title>Complete genome sequence of two 2,5-diketo-D-glunonic acid producing strain Tatumella citrea.</title>
        <authorList>
            <person name="Duan C."/>
            <person name="Yang J."/>
            <person name="Yang S."/>
        </authorList>
    </citation>
    <scope>NUCLEOTIDE SEQUENCE [LARGE SCALE GENOMIC DNA]</scope>
    <source>
        <strain evidence="16 17">ATCC 39140</strain>
        <strain evidence="15 18">DSM 13699</strain>
    </source>
</reference>
<name>A0A1Y0L4R9_TATCI</name>
<dbReference type="PANTHER" id="PTHR30614:SF0">
    <property type="entry name" value="L-CYSTINE TRANSPORT SYSTEM PERMEASE PROTEIN TCYL"/>
    <property type="match status" value="1"/>
</dbReference>
<evidence type="ECO:0000256" key="9">
    <source>
        <dbReference type="ARBA" id="ARBA00023136"/>
    </source>
</evidence>
<keyword evidence="17" id="KW-1185">Reference proteome</keyword>
<proteinExistence type="inferred from homology"/>
<sequence length="241" mass="26909">MSIDLMWQYFISPEFFKGAWMTLLITLCSLLCGVVMGLVLALLQEAPFRPGKWLAFFYLWLFRGTPVLFQIIFVYNVLPGFGIRFSAFTCAVLALSLNEGAYMAEILRSGLQAVKSGQRTAGMALGMNNAQIMRKIVLPQAARIVLPPMGNQMISMLKSSALVSVIAVQDLLLVANQAASASFRYFEALCAAGIYYLVLTSFFMIFQSWLESVLDPKLRRKKNKKLRLVPPGLNSDTREVL</sequence>
<comment type="function">
    <text evidence="10">Part of the ABC transporter complex GltIJKL involved in glutamate and aspartate uptake. Probably responsible for the translocation of the substrate across the membrane.</text>
</comment>
<evidence type="ECO:0000256" key="13">
    <source>
        <dbReference type="RuleBase" id="RU363032"/>
    </source>
</evidence>
<evidence type="ECO:0000313" key="17">
    <source>
        <dbReference type="Proteomes" id="UP000195729"/>
    </source>
</evidence>
<keyword evidence="6 13" id="KW-0812">Transmembrane</keyword>
<protein>
    <recommendedName>
        <fullName evidence="12">Glutamate/aspartate import permease protein GltK</fullName>
    </recommendedName>
</protein>
<evidence type="ECO:0000256" key="10">
    <source>
        <dbReference type="ARBA" id="ARBA00060298"/>
    </source>
</evidence>
<accession>A0A1Y0L4R9</accession>
<feature type="transmembrane region" description="Helical" evidence="13">
    <location>
        <begin position="81"/>
        <end position="98"/>
    </location>
</feature>
<feature type="domain" description="ABC transmembrane type-1" evidence="14">
    <location>
        <begin position="19"/>
        <end position="207"/>
    </location>
</feature>
<dbReference type="GO" id="GO:0022857">
    <property type="term" value="F:transmembrane transporter activity"/>
    <property type="evidence" value="ECO:0007669"/>
    <property type="project" value="InterPro"/>
</dbReference>
<evidence type="ECO:0000256" key="2">
    <source>
        <dbReference type="ARBA" id="ARBA00010072"/>
    </source>
</evidence>
<evidence type="ECO:0000256" key="1">
    <source>
        <dbReference type="ARBA" id="ARBA00004429"/>
    </source>
</evidence>
<feature type="transmembrane region" description="Helical" evidence="13">
    <location>
        <begin position="55"/>
        <end position="75"/>
    </location>
</feature>
<dbReference type="PROSITE" id="PS50928">
    <property type="entry name" value="ABC_TM1"/>
    <property type="match status" value="1"/>
</dbReference>
<dbReference type="AlphaFoldDB" id="A0A1Y0L4R9"/>
<feature type="transmembrane region" description="Helical" evidence="13">
    <location>
        <begin position="185"/>
        <end position="210"/>
    </location>
</feature>
<dbReference type="CDD" id="cd06261">
    <property type="entry name" value="TM_PBP2"/>
    <property type="match status" value="1"/>
</dbReference>
<keyword evidence="5" id="KW-0997">Cell inner membrane</keyword>
<dbReference type="GO" id="GO:0006865">
    <property type="term" value="P:amino acid transport"/>
    <property type="evidence" value="ECO:0007669"/>
    <property type="project" value="UniProtKB-KW"/>
</dbReference>
<evidence type="ECO:0000256" key="12">
    <source>
        <dbReference type="ARBA" id="ARBA00073645"/>
    </source>
</evidence>
<keyword evidence="3 13" id="KW-0813">Transport</keyword>
<evidence type="ECO:0000256" key="5">
    <source>
        <dbReference type="ARBA" id="ARBA00022519"/>
    </source>
</evidence>
<dbReference type="KEGG" id="tci:A7K98_01985"/>
<comment type="subcellular location">
    <subcellularLocation>
        <location evidence="1">Cell inner membrane</location>
        <topology evidence="1">Multi-pass membrane protein</topology>
    </subcellularLocation>
    <subcellularLocation>
        <location evidence="13">Cell membrane</location>
        <topology evidence="13">Multi-pass membrane protein</topology>
    </subcellularLocation>
</comment>
<dbReference type="GO" id="GO:0043190">
    <property type="term" value="C:ATP-binding cassette (ABC) transporter complex"/>
    <property type="evidence" value="ECO:0007669"/>
    <property type="project" value="InterPro"/>
</dbReference>
<dbReference type="FunFam" id="1.10.3720.10:FF:000006">
    <property type="entry name" value="Glutamate/aspartate ABC transporter, permease protein GltK"/>
    <property type="match status" value="1"/>
</dbReference>
<dbReference type="NCBIfam" id="TIGR01726">
    <property type="entry name" value="HEQRo_perm_3TM"/>
    <property type="match status" value="1"/>
</dbReference>
<keyword evidence="9 13" id="KW-0472">Membrane</keyword>
<dbReference type="InterPro" id="IPR000515">
    <property type="entry name" value="MetI-like"/>
</dbReference>
<organism evidence="15 18">
    <name type="scientific">Tatumella citrea</name>
    <name type="common">Pantoea citrea</name>
    <dbReference type="NCBI Taxonomy" id="53336"/>
    <lineage>
        <taxon>Bacteria</taxon>
        <taxon>Pseudomonadati</taxon>
        <taxon>Pseudomonadota</taxon>
        <taxon>Gammaproteobacteria</taxon>
        <taxon>Enterobacterales</taxon>
        <taxon>Erwiniaceae</taxon>
        <taxon>Tatumella</taxon>
    </lineage>
</organism>
<keyword evidence="8 13" id="KW-1133">Transmembrane helix</keyword>
<evidence type="ECO:0000256" key="3">
    <source>
        <dbReference type="ARBA" id="ARBA00022448"/>
    </source>
</evidence>
<keyword evidence="4" id="KW-1003">Cell membrane</keyword>
<evidence type="ECO:0000313" key="15">
    <source>
        <dbReference type="EMBL" id="ARU92669.1"/>
    </source>
</evidence>
<keyword evidence="7" id="KW-0029">Amino-acid transport</keyword>
<dbReference type="EMBL" id="CP015579">
    <property type="protein sequence ID" value="ARU92669.1"/>
    <property type="molecule type" value="Genomic_DNA"/>
</dbReference>
<dbReference type="InterPro" id="IPR043429">
    <property type="entry name" value="ArtM/GltK/GlnP/TcyL/YhdX-like"/>
</dbReference>
<dbReference type="RefSeq" id="WP_087487051.1">
    <property type="nucleotide sequence ID" value="NZ_CP015579.1"/>
</dbReference>
<dbReference type="Proteomes" id="UP000195814">
    <property type="component" value="Chromosome"/>
</dbReference>
<evidence type="ECO:0000256" key="6">
    <source>
        <dbReference type="ARBA" id="ARBA00022692"/>
    </source>
</evidence>
<dbReference type="InterPro" id="IPR035906">
    <property type="entry name" value="MetI-like_sf"/>
</dbReference>
<dbReference type="EMBL" id="CP015581">
    <property type="protein sequence ID" value="ARU96705.1"/>
    <property type="molecule type" value="Genomic_DNA"/>
</dbReference>
<evidence type="ECO:0000256" key="11">
    <source>
        <dbReference type="ARBA" id="ARBA00062718"/>
    </source>
</evidence>
<dbReference type="Gene3D" id="1.10.3720.10">
    <property type="entry name" value="MetI-like"/>
    <property type="match status" value="1"/>
</dbReference>
<evidence type="ECO:0000259" key="14">
    <source>
        <dbReference type="PROSITE" id="PS50928"/>
    </source>
</evidence>
<evidence type="ECO:0000256" key="4">
    <source>
        <dbReference type="ARBA" id="ARBA00022475"/>
    </source>
</evidence>
<gene>
    <name evidence="15" type="ORF">A7K98_01985</name>
    <name evidence="16" type="ORF">A7K99_01985</name>
</gene>
<comment type="similarity">
    <text evidence="2">Belongs to the binding-protein-dependent transport system permease family. HisMQ subfamily.</text>
</comment>
<evidence type="ECO:0000256" key="8">
    <source>
        <dbReference type="ARBA" id="ARBA00022989"/>
    </source>
</evidence>